<feature type="coiled-coil region" evidence="1">
    <location>
        <begin position="43"/>
        <end position="71"/>
    </location>
</feature>
<dbReference type="EMBL" id="JBHULM010000007">
    <property type="protein sequence ID" value="MFD2541676.1"/>
    <property type="molecule type" value="Genomic_DNA"/>
</dbReference>
<name>A0ABW5JY37_9FLAO</name>
<organism evidence="3 4">
    <name type="scientific">Lacinutrix gracilariae</name>
    <dbReference type="NCBI Taxonomy" id="1747198"/>
    <lineage>
        <taxon>Bacteria</taxon>
        <taxon>Pseudomonadati</taxon>
        <taxon>Bacteroidota</taxon>
        <taxon>Flavobacteriia</taxon>
        <taxon>Flavobacteriales</taxon>
        <taxon>Flavobacteriaceae</taxon>
        <taxon>Lacinutrix</taxon>
    </lineage>
</organism>
<feature type="transmembrane region" description="Helical" evidence="2">
    <location>
        <begin position="12"/>
        <end position="35"/>
    </location>
</feature>
<keyword evidence="4" id="KW-1185">Reference proteome</keyword>
<evidence type="ECO:0000256" key="1">
    <source>
        <dbReference type="SAM" id="Coils"/>
    </source>
</evidence>
<accession>A0ABW5JY37</accession>
<protein>
    <submittedName>
        <fullName evidence="3">Uncharacterized protein</fullName>
    </submittedName>
</protein>
<gene>
    <name evidence="3" type="ORF">ACFSSB_05030</name>
</gene>
<evidence type="ECO:0000313" key="3">
    <source>
        <dbReference type="EMBL" id="MFD2541676.1"/>
    </source>
</evidence>
<comment type="caution">
    <text evidence="3">The sequence shown here is derived from an EMBL/GenBank/DDBJ whole genome shotgun (WGS) entry which is preliminary data.</text>
</comment>
<evidence type="ECO:0000256" key="2">
    <source>
        <dbReference type="SAM" id="Phobius"/>
    </source>
</evidence>
<reference evidence="4" key="1">
    <citation type="journal article" date="2019" name="Int. J. Syst. Evol. Microbiol.">
        <title>The Global Catalogue of Microorganisms (GCM) 10K type strain sequencing project: providing services to taxonomists for standard genome sequencing and annotation.</title>
        <authorList>
            <consortium name="The Broad Institute Genomics Platform"/>
            <consortium name="The Broad Institute Genome Sequencing Center for Infectious Disease"/>
            <person name="Wu L."/>
            <person name="Ma J."/>
        </authorList>
    </citation>
    <scope>NUCLEOTIDE SEQUENCE [LARGE SCALE GENOMIC DNA]</scope>
    <source>
        <strain evidence="4">KCTC 42808</strain>
    </source>
</reference>
<keyword evidence="2" id="KW-0472">Membrane</keyword>
<evidence type="ECO:0000313" key="4">
    <source>
        <dbReference type="Proteomes" id="UP001597467"/>
    </source>
</evidence>
<keyword evidence="1" id="KW-0175">Coiled coil</keyword>
<proteinExistence type="predicted"/>
<keyword evidence="2" id="KW-1133">Transmembrane helix</keyword>
<sequence>MIPLLTSCIFIFIEQFSIVSILAVSVIFFLVLLILGVRKSYKLKAENERLMNATNELLKEEKQEYQDFTNSHIYSNEN</sequence>
<dbReference type="Proteomes" id="UP001597467">
    <property type="component" value="Unassembled WGS sequence"/>
</dbReference>
<dbReference type="RefSeq" id="WP_379901632.1">
    <property type="nucleotide sequence ID" value="NZ_JBHULM010000007.1"/>
</dbReference>
<keyword evidence="2" id="KW-0812">Transmembrane</keyword>